<dbReference type="Gene3D" id="3.30.40.10">
    <property type="entry name" value="Zinc/RING finger domain, C3HC4 (zinc finger)"/>
    <property type="match status" value="1"/>
</dbReference>
<evidence type="ECO:0000256" key="2">
    <source>
        <dbReference type="ARBA" id="ARBA00022771"/>
    </source>
</evidence>
<feature type="domain" description="B box-type" evidence="7">
    <location>
        <begin position="127"/>
        <end position="167"/>
    </location>
</feature>
<dbReference type="SMART" id="SM00184">
    <property type="entry name" value="RING"/>
    <property type="match status" value="1"/>
</dbReference>
<dbReference type="InterPro" id="IPR047153">
    <property type="entry name" value="TRIM45/56/19-like"/>
</dbReference>
<reference evidence="8 9" key="1">
    <citation type="journal article" date="2017" name="PLoS Biol.">
        <title>The sea cucumber genome provides insights into morphological evolution and visceral regeneration.</title>
        <authorList>
            <person name="Zhang X."/>
            <person name="Sun L."/>
            <person name="Yuan J."/>
            <person name="Sun Y."/>
            <person name="Gao Y."/>
            <person name="Zhang L."/>
            <person name="Li S."/>
            <person name="Dai H."/>
            <person name="Hamel J.F."/>
            <person name="Liu C."/>
            <person name="Yu Y."/>
            <person name="Liu S."/>
            <person name="Lin W."/>
            <person name="Guo K."/>
            <person name="Jin S."/>
            <person name="Xu P."/>
            <person name="Storey K.B."/>
            <person name="Huan P."/>
            <person name="Zhang T."/>
            <person name="Zhou Y."/>
            <person name="Zhang J."/>
            <person name="Lin C."/>
            <person name="Li X."/>
            <person name="Xing L."/>
            <person name="Huo D."/>
            <person name="Sun M."/>
            <person name="Wang L."/>
            <person name="Mercier A."/>
            <person name="Li F."/>
            <person name="Yang H."/>
            <person name="Xiang J."/>
        </authorList>
    </citation>
    <scope>NUCLEOTIDE SEQUENCE [LARGE SCALE GENOMIC DNA]</scope>
    <source>
        <strain evidence="8">Shaxun</strain>
        <tissue evidence="8">Muscle</tissue>
    </source>
</reference>
<dbReference type="PANTHER" id="PTHR25462">
    <property type="entry name" value="BONUS, ISOFORM C-RELATED"/>
    <property type="match status" value="1"/>
</dbReference>
<evidence type="ECO:0000256" key="5">
    <source>
        <dbReference type="SAM" id="MobiDB-lite"/>
    </source>
</evidence>
<dbReference type="PROSITE" id="PS50089">
    <property type="entry name" value="ZF_RING_2"/>
    <property type="match status" value="1"/>
</dbReference>
<evidence type="ECO:0000313" key="9">
    <source>
        <dbReference type="Proteomes" id="UP000230750"/>
    </source>
</evidence>
<comment type="caution">
    <text evidence="8">The sequence shown here is derived from an EMBL/GenBank/DDBJ whole genome shotgun (WGS) entry which is preliminary data.</text>
</comment>
<dbReference type="InterPro" id="IPR001841">
    <property type="entry name" value="Znf_RING"/>
</dbReference>
<evidence type="ECO:0000259" key="7">
    <source>
        <dbReference type="PROSITE" id="PS50119"/>
    </source>
</evidence>
<dbReference type="Pfam" id="PF13445">
    <property type="entry name" value="zf-RING_UBOX"/>
    <property type="match status" value="1"/>
</dbReference>
<dbReference type="SUPFAM" id="SSF57850">
    <property type="entry name" value="RING/U-box"/>
    <property type="match status" value="1"/>
</dbReference>
<dbReference type="GO" id="GO:0061630">
    <property type="term" value="F:ubiquitin protein ligase activity"/>
    <property type="evidence" value="ECO:0007669"/>
    <property type="project" value="TreeGrafter"/>
</dbReference>
<evidence type="ECO:0000259" key="6">
    <source>
        <dbReference type="PROSITE" id="PS50089"/>
    </source>
</evidence>
<dbReference type="InterPro" id="IPR027370">
    <property type="entry name" value="Znf-RING_euk"/>
</dbReference>
<keyword evidence="3" id="KW-0862">Zinc</keyword>
<evidence type="ECO:0000256" key="4">
    <source>
        <dbReference type="PROSITE-ProRule" id="PRU00024"/>
    </source>
</evidence>
<dbReference type="STRING" id="307972.A0A2G8JHR5"/>
<sequence>MVVQTKRFAMEGRANIVESTCGICKLGFVDPKILPCIHTFCKKCLVDNVRSAQRQSVPFSCPHCKTPHSLNKDKINALQDNYFVSTLKPDPALRKPKQDVKRNHLRLAAKRRPVSSASRIDVSIGSMKKVRCLKHPSGSVYCKTCEVFQCLMCRNNKEHRGHVLIEATDINEQFDSDDEQLSESNDIFFSVLQQQHLSGQTEEICQRAMHSLPSHYNRIPEDLNQQTEGENEELPNHSENDDDDEVQQVTTSIPKENFKPQPAHRKLERLYPPKPVEHRPLPPIPARGGLYLAVQWKQ</sequence>
<gene>
    <name evidence="8" type="ORF">BSL78_27897</name>
</gene>
<feature type="region of interest" description="Disordered" evidence="5">
    <location>
        <begin position="226"/>
        <end position="287"/>
    </location>
</feature>
<keyword evidence="1" id="KW-0479">Metal-binding</keyword>
<dbReference type="InterPro" id="IPR017907">
    <property type="entry name" value="Znf_RING_CS"/>
</dbReference>
<dbReference type="AlphaFoldDB" id="A0A2G8JHR5"/>
<dbReference type="SUPFAM" id="SSF57845">
    <property type="entry name" value="B-box zinc-binding domain"/>
    <property type="match status" value="1"/>
</dbReference>
<proteinExistence type="predicted"/>
<evidence type="ECO:0000256" key="3">
    <source>
        <dbReference type="ARBA" id="ARBA00022833"/>
    </source>
</evidence>
<evidence type="ECO:0000256" key="1">
    <source>
        <dbReference type="ARBA" id="ARBA00022723"/>
    </source>
</evidence>
<dbReference type="PANTHER" id="PTHR25462:SF291">
    <property type="entry name" value="E3 UBIQUITIN-PROTEIN LIGASE TRIM45"/>
    <property type="match status" value="1"/>
</dbReference>
<evidence type="ECO:0000313" key="8">
    <source>
        <dbReference type="EMBL" id="PIK35277.1"/>
    </source>
</evidence>
<dbReference type="InterPro" id="IPR013083">
    <property type="entry name" value="Znf_RING/FYVE/PHD"/>
</dbReference>
<keyword evidence="9" id="KW-1185">Reference proteome</keyword>
<feature type="compositionally biased region" description="Basic and acidic residues" evidence="5">
    <location>
        <begin position="268"/>
        <end position="280"/>
    </location>
</feature>
<dbReference type="OrthoDB" id="6105938at2759"/>
<dbReference type="CDD" id="cd19756">
    <property type="entry name" value="Bbox2"/>
    <property type="match status" value="1"/>
</dbReference>
<dbReference type="PROSITE" id="PS00518">
    <property type="entry name" value="ZF_RING_1"/>
    <property type="match status" value="1"/>
</dbReference>
<dbReference type="GO" id="GO:0008270">
    <property type="term" value="F:zinc ion binding"/>
    <property type="evidence" value="ECO:0007669"/>
    <property type="project" value="UniProtKB-KW"/>
</dbReference>
<dbReference type="PROSITE" id="PS50119">
    <property type="entry name" value="ZF_BBOX"/>
    <property type="match status" value="1"/>
</dbReference>
<dbReference type="Gene3D" id="3.30.160.60">
    <property type="entry name" value="Classic Zinc Finger"/>
    <property type="match status" value="1"/>
</dbReference>
<protein>
    <submittedName>
        <fullName evidence="8">Putative tripartite motif-containing protein 3-like</fullName>
    </submittedName>
</protein>
<organism evidence="8 9">
    <name type="scientific">Stichopus japonicus</name>
    <name type="common">Sea cucumber</name>
    <dbReference type="NCBI Taxonomy" id="307972"/>
    <lineage>
        <taxon>Eukaryota</taxon>
        <taxon>Metazoa</taxon>
        <taxon>Echinodermata</taxon>
        <taxon>Eleutherozoa</taxon>
        <taxon>Echinozoa</taxon>
        <taxon>Holothuroidea</taxon>
        <taxon>Aspidochirotacea</taxon>
        <taxon>Aspidochirotida</taxon>
        <taxon>Stichopodidae</taxon>
        <taxon>Apostichopus</taxon>
    </lineage>
</organism>
<dbReference type="Proteomes" id="UP000230750">
    <property type="component" value="Unassembled WGS sequence"/>
</dbReference>
<accession>A0A2G8JHR5</accession>
<feature type="domain" description="RING-type" evidence="6">
    <location>
        <begin position="21"/>
        <end position="65"/>
    </location>
</feature>
<keyword evidence="2 4" id="KW-0863">Zinc-finger</keyword>
<dbReference type="InterPro" id="IPR000315">
    <property type="entry name" value="Znf_B-box"/>
</dbReference>
<dbReference type="EMBL" id="MRZV01001940">
    <property type="protein sequence ID" value="PIK35277.1"/>
    <property type="molecule type" value="Genomic_DNA"/>
</dbReference>
<name>A0A2G8JHR5_STIJA</name>